<protein>
    <submittedName>
        <fullName evidence="2">Uncharacterized protein</fullName>
    </submittedName>
</protein>
<feature type="region of interest" description="Disordered" evidence="1">
    <location>
        <begin position="151"/>
        <end position="182"/>
    </location>
</feature>
<feature type="compositionally biased region" description="Basic and acidic residues" evidence="1">
    <location>
        <begin position="48"/>
        <end position="91"/>
    </location>
</feature>
<name>A0A4Z2EP99_9TELE</name>
<evidence type="ECO:0000313" key="3">
    <source>
        <dbReference type="Proteomes" id="UP000314294"/>
    </source>
</evidence>
<dbReference type="EMBL" id="SRLO01004184">
    <property type="protein sequence ID" value="TNN30726.1"/>
    <property type="molecule type" value="Genomic_DNA"/>
</dbReference>
<evidence type="ECO:0000313" key="2">
    <source>
        <dbReference type="EMBL" id="TNN30726.1"/>
    </source>
</evidence>
<sequence length="265" mass="29292">MIPGIRAQMGREKEGSMWGGSHPCSYHICIFLERESASPILGGGDGAEQTRRCRRDGTAWKDGKPPLEERRRGGEEERRRGGVSGRRREAETGMNKSKLLLWPLVRPRKKHCTPVVHEGDVLEHAPTCHIAFVTPGGGAAVVSGALTLQPGGAASPPSSGAEGCRPLTPEYTPTSGEPRAQRQCGAERRRRCSKAGEALQVWSRRRLLIYEERGWPSLNCGKHSDVFSGLLNHFRDPTMKWTTQGGRWEADHNGQSHNLLHRIPM</sequence>
<dbReference type="Proteomes" id="UP000314294">
    <property type="component" value="Unassembled WGS sequence"/>
</dbReference>
<evidence type="ECO:0000256" key="1">
    <source>
        <dbReference type="SAM" id="MobiDB-lite"/>
    </source>
</evidence>
<accession>A0A4Z2EP99</accession>
<feature type="region of interest" description="Disordered" evidence="1">
    <location>
        <begin position="41"/>
        <end position="94"/>
    </location>
</feature>
<keyword evidence="3" id="KW-1185">Reference proteome</keyword>
<organism evidence="2 3">
    <name type="scientific">Liparis tanakae</name>
    <name type="common">Tanaka's snailfish</name>
    <dbReference type="NCBI Taxonomy" id="230148"/>
    <lineage>
        <taxon>Eukaryota</taxon>
        <taxon>Metazoa</taxon>
        <taxon>Chordata</taxon>
        <taxon>Craniata</taxon>
        <taxon>Vertebrata</taxon>
        <taxon>Euteleostomi</taxon>
        <taxon>Actinopterygii</taxon>
        <taxon>Neopterygii</taxon>
        <taxon>Teleostei</taxon>
        <taxon>Neoteleostei</taxon>
        <taxon>Acanthomorphata</taxon>
        <taxon>Eupercaria</taxon>
        <taxon>Perciformes</taxon>
        <taxon>Cottioidei</taxon>
        <taxon>Cottales</taxon>
        <taxon>Liparidae</taxon>
        <taxon>Liparis</taxon>
    </lineage>
</organism>
<reference evidence="2 3" key="1">
    <citation type="submission" date="2019-03" db="EMBL/GenBank/DDBJ databases">
        <title>First draft genome of Liparis tanakae, snailfish: a comprehensive survey of snailfish specific genes.</title>
        <authorList>
            <person name="Kim W."/>
            <person name="Song I."/>
            <person name="Jeong J.-H."/>
            <person name="Kim D."/>
            <person name="Kim S."/>
            <person name="Ryu S."/>
            <person name="Song J.Y."/>
            <person name="Lee S.K."/>
        </authorList>
    </citation>
    <scope>NUCLEOTIDE SEQUENCE [LARGE SCALE GENOMIC DNA]</scope>
    <source>
        <tissue evidence="2">Muscle</tissue>
    </source>
</reference>
<proteinExistence type="predicted"/>
<comment type="caution">
    <text evidence="2">The sequence shown here is derived from an EMBL/GenBank/DDBJ whole genome shotgun (WGS) entry which is preliminary data.</text>
</comment>
<feature type="compositionally biased region" description="Low complexity" evidence="1">
    <location>
        <begin position="151"/>
        <end position="161"/>
    </location>
</feature>
<gene>
    <name evidence="2" type="ORF">EYF80_059122</name>
</gene>
<dbReference type="AlphaFoldDB" id="A0A4Z2EP99"/>